<proteinExistence type="predicted"/>
<comment type="cofactor">
    <cofactor evidence="1">
        <name>Mg(2+)</name>
        <dbReference type="ChEBI" id="CHEBI:18420"/>
    </cofactor>
</comment>
<protein>
    <submittedName>
        <fullName evidence="4">NUDIX hydrolase</fullName>
    </submittedName>
</protein>
<feature type="domain" description="Nudix hydrolase" evidence="3">
    <location>
        <begin position="43"/>
        <end position="172"/>
    </location>
</feature>
<dbReference type="CDD" id="cd03424">
    <property type="entry name" value="NUDIX_ADPRase_Nudt5_UGPPase_Nudt14"/>
    <property type="match status" value="1"/>
</dbReference>
<dbReference type="EMBL" id="RKLV01000001">
    <property type="protein sequence ID" value="MCX2817774.1"/>
    <property type="molecule type" value="Genomic_DNA"/>
</dbReference>
<evidence type="ECO:0000313" key="4">
    <source>
        <dbReference type="EMBL" id="MCX2817774.1"/>
    </source>
</evidence>
<keyword evidence="5" id="KW-1185">Reference proteome</keyword>
<dbReference type="AlphaFoldDB" id="A0A9Q4GF51"/>
<dbReference type="PANTHER" id="PTHR11839">
    <property type="entry name" value="UDP/ADP-SUGAR PYROPHOSPHATASE"/>
    <property type="match status" value="1"/>
</dbReference>
<reference evidence="4" key="1">
    <citation type="submission" date="2022-09" db="EMBL/GenBank/DDBJ databases">
        <title>Haloadaptaus new haloarchaeum isolated from saline soil.</title>
        <authorList>
            <person name="Duran-Viseras A."/>
            <person name="Sanchez-Porro C."/>
            <person name="Ventosa A."/>
        </authorList>
    </citation>
    <scope>NUCLEOTIDE SEQUENCE</scope>
    <source>
        <strain evidence="4">F3-133</strain>
    </source>
</reference>
<accession>A0A9Q4GF51</accession>
<dbReference type="RefSeq" id="WP_266085685.1">
    <property type="nucleotide sequence ID" value="NZ_RKLV01000001.1"/>
</dbReference>
<dbReference type="SUPFAM" id="SSF55811">
    <property type="entry name" value="Nudix"/>
    <property type="match status" value="1"/>
</dbReference>
<dbReference type="GO" id="GO:0006753">
    <property type="term" value="P:nucleoside phosphate metabolic process"/>
    <property type="evidence" value="ECO:0007669"/>
    <property type="project" value="TreeGrafter"/>
</dbReference>
<sequence length="189" mass="21036">MDMEDGDWSVTESRTEYETGWYDGGYDEVKQPDGTTKKYYWAEMPDAVVVVARDGDDVVFVEQYRPAVREKHLELVAGIVEDGEGYEEAGLRELREETGFVGDEAHVLQEYRVATGVLRHTRAVVYVDVEERGETSLGDNEFPSVRRVPADEALNVARGAPANDATLEGMPANDATLEGILLAREDGYL</sequence>
<evidence type="ECO:0000259" key="3">
    <source>
        <dbReference type="PROSITE" id="PS51462"/>
    </source>
</evidence>
<gene>
    <name evidence="4" type="ORF">EGH25_00140</name>
</gene>
<dbReference type="Pfam" id="PF00293">
    <property type="entry name" value="NUDIX"/>
    <property type="match status" value="1"/>
</dbReference>
<dbReference type="Proteomes" id="UP001149411">
    <property type="component" value="Unassembled WGS sequence"/>
</dbReference>
<organism evidence="4 5">
    <name type="scientific">Halorutilus salinus</name>
    <dbReference type="NCBI Taxonomy" id="2487751"/>
    <lineage>
        <taxon>Archaea</taxon>
        <taxon>Methanobacteriati</taxon>
        <taxon>Methanobacteriota</taxon>
        <taxon>Stenosarchaea group</taxon>
        <taxon>Halobacteria</taxon>
        <taxon>Halorutilales</taxon>
        <taxon>Halorutilaceae</taxon>
        <taxon>Halorutilus</taxon>
    </lineage>
</organism>
<evidence type="ECO:0000313" key="5">
    <source>
        <dbReference type="Proteomes" id="UP001149411"/>
    </source>
</evidence>
<comment type="caution">
    <text evidence="4">The sequence shown here is derived from an EMBL/GenBank/DDBJ whole genome shotgun (WGS) entry which is preliminary data.</text>
</comment>
<dbReference type="InterPro" id="IPR000086">
    <property type="entry name" value="NUDIX_hydrolase_dom"/>
</dbReference>
<dbReference type="GO" id="GO:0019693">
    <property type="term" value="P:ribose phosphate metabolic process"/>
    <property type="evidence" value="ECO:0007669"/>
    <property type="project" value="TreeGrafter"/>
</dbReference>
<name>A0A9Q4GF51_9EURY</name>
<dbReference type="PANTHER" id="PTHR11839:SF18">
    <property type="entry name" value="NUDIX HYDROLASE DOMAIN-CONTAINING PROTEIN"/>
    <property type="match status" value="1"/>
</dbReference>
<evidence type="ECO:0000256" key="2">
    <source>
        <dbReference type="ARBA" id="ARBA00022801"/>
    </source>
</evidence>
<keyword evidence="2 4" id="KW-0378">Hydrolase</keyword>
<dbReference type="PROSITE" id="PS51462">
    <property type="entry name" value="NUDIX"/>
    <property type="match status" value="1"/>
</dbReference>
<dbReference type="Gene3D" id="3.90.79.10">
    <property type="entry name" value="Nucleoside Triphosphate Pyrophosphohydrolase"/>
    <property type="match status" value="1"/>
</dbReference>
<dbReference type="InterPro" id="IPR015797">
    <property type="entry name" value="NUDIX_hydrolase-like_dom_sf"/>
</dbReference>
<dbReference type="GO" id="GO:0016787">
    <property type="term" value="F:hydrolase activity"/>
    <property type="evidence" value="ECO:0007669"/>
    <property type="project" value="UniProtKB-KW"/>
</dbReference>
<evidence type="ECO:0000256" key="1">
    <source>
        <dbReference type="ARBA" id="ARBA00001946"/>
    </source>
</evidence>